<dbReference type="PANTHER" id="PTHR46797:SF1">
    <property type="entry name" value="METHYLPHOSPHONATE SYNTHASE"/>
    <property type="match status" value="1"/>
</dbReference>
<comment type="caution">
    <text evidence="3">The sequence shown here is derived from an EMBL/GenBank/DDBJ whole genome shotgun (WGS) entry which is preliminary data.</text>
</comment>
<name>A0ABV8UII1_9PROT</name>
<feature type="domain" description="HTH cro/C1-type" evidence="2">
    <location>
        <begin position="16"/>
        <end position="70"/>
    </location>
</feature>
<dbReference type="Gene3D" id="1.10.260.40">
    <property type="entry name" value="lambda repressor-like DNA-binding domains"/>
    <property type="match status" value="1"/>
</dbReference>
<dbReference type="Proteomes" id="UP001595799">
    <property type="component" value="Unassembled WGS sequence"/>
</dbReference>
<evidence type="ECO:0000256" key="1">
    <source>
        <dbReference type="ARBA" id="ARBA00023125"/>
    </source>
</evidence>
<evidence type="ECO:0000313" key="3">
    <source>
        <dbReference type="EMBL" id="MFC4350651.1"/>
    </source>
</evidence>
<keyword evidence="1" id="KW-0238">DNA-binding</keyword>
<dbReference type="PANTHER" id="PTHR46797">
    <property type="entry name" value="HTH-TYPE TRANSCRIPTIONAL REGULATOR"/>
    <property type="match status" value="1"/>
</dbReference>
<dbReference type="PROSITE" id="PS50943">
    <property type="entry name" value="HTH_CROC1"/>
    <property type="match status" value="1"/>
</dbReference>
<dbReference type="InterPro" id="IPR010982">
    <property type="entry name" value="Lambda_DNA-bd_dom_sf"/>
</dbReference>
<dbReference type="InterPro" id="IPR050807">
    <property type="entry name" value="TransReg_Diox_bact_type"/>
</dbReference>
<dbReference type="RefSeq" id="WP_382420981.1">
    <property type="nucleotide sequence ID" value="NZ_JBHSCW010000001.1"/>
</dbReference>
<dbReference type="InterPro" id="IPR001387">
    <property type="entry name" value="Cro/C1-type_HTH"/>
</dbReference>
<dbReference type="EMBL" id="JBHSCW010000001">
    <property type="protein sequence ID" value="MFC4350651.1"/>
    <property type="molecule type" value="Genomic_DNA"/>
</dbReference>
<dbReference type="Pfam" id="PF01381">
    <property type="entry name" value="HTH_3"/>
    <property type="match status" value="1"/>
</dbReference>
<evidence type="ECO:0000259" key="2">
    <source>
        <dbReference type="PROSITE" id="PS50943"/>
    </source>
</evidence>
<dbReference type="SMART" id="SM00530">
    <property type="entry name" value="HTH_XRE"/>
    <property type="match status" value="1"/>
</dbReference>
<evidence type="ECO:0000313" key="4">
    <source>
        <dbReference type="Proteomes" id="UP001595799"/>
    </source>
</evidence>
<organism evidence="3 4">
    <name type="scientific">Fodinicurvata halophila</name>
    <dbReference type="NCBI Taxonomy" id="1419723"/>
    <lineage>
        <taxon>Bacteria</taxon>
        <taxon>Pseudomonadati</taxon>
        <taxon>Pseudomonadota</taxon>
        <taxon>Alphaproteobacteria</taxon>
        <taxon>Rhodospirillales</taxon>
        <taxon>Rhodovibrionaceae</taxon>
        <taxon>Fodinicurvata</taxon>
    </lineage>
</organism>
<protein>
    <submittedName>
        <fullName evidence="3">Helix-turn-helix domain-containing protein</fullName>
    </submittedName>
</protein>
<dbReference type="CDD" id="cd00093">
    <property type="entry name" value="HTH_XRE"/>
    <property type="match status" value="1"/>
</dbReference>
<accession>A0ABV8UII1</accession>
<reference evidence="4" key="1">
    <citation type="journal article" date="2019" name="Int. J. Syst. Evol. Microbiol.">
        <title>The Global Catalogue of Microorganisms (GCM) 10K type strain sequencing project: providing services to taxonomists for standard genome sequencing and annotation.</title>
        <authorList>
            <consortium name="The Broad Institute Genomics Platform"/>
            <consortium name="The Broad Institute Genome Sequencing Center for Infectious Disease"/>
            <person name="Wu L."/>
            <person name="Ma J."/>
        </authorList>
    </citation>
    <scope>NUCLEOTIDE SEQUENCE [LARGE SCALE GENOMIC DNA]</scope>
    <source>
        <strain evidence="4">CECT 8472</strain>
    </source>
</reference>
<dbReference type="SUPFAM" id="SSF47413">
    <property type="entry name" value="lambda repressor-like DNA-binding domains"/>
    <property type="match status" value="1"/>
</dbReference>
<keyword evidence="4" id="KW-1185">Reference proteome</keyword>
<gene>
    <name evidence="3" type="ORF">ACFOW6_03740</name>
</gene>
<sequence length="121" mass="13933">MDSRHRKIEQSVGARIRLRRTQLGYTQQQLAERLEITYQQVHKYERGANRISAARLFDLGDALEVDVNYFFEDIVNGQESSMPEHQRLGLDLAQNFSTISDSQCREALARLCRAMAKASDE</sequence>
<proteinExistence type="predicted"/>